<name>A0AAD9JF50_RIDPI</name>
<protein>
    <submittedName>
        <fullName evidence="1">Uncharacterized protein</fullName>
    </submittedName>
</protein>
<proteinExistence type="predicted"/>
<reference evidence="1" key="1">
    <citation type="journal article" date="2023" name="Mol. Biol. Evol.">
        <title>Third-Generation Sequencing Reveals the Adaptive Role of the Epigenome in Three Deep-Sea Polychaetes.</title>
        <authorList>
            <person name="Perez M."/>
            <person name="Aroh O."/>
            <person name="Sun Y."/>
            <person name="Lan Y."/>
            <person name="Juniper S.K."/>
            <person name="Young C.R."/>
            <person name="Angers B."/>
            <person name="Qian P.Y."/>
        </authorList>
    </citation>
    <scope>NUCLEOTIDE SEQUENCE</scope>
    <source>
        <strain evidence="1">R07B-5</strain>
    </source>
</reference>
<evidence type="ECO:0000313" key="2">
    <source>
        <dbReference type="Proteomes" id="UP001209878"/>
    </source>
</evidence>
<organism evidence="1 2">
    <name type="scientific">Ridgeia piscesae</name>
    <name type="common">Tubeworm</name>
    <dbReference type="NCBI Taxonomy" id="27915"/>
    <lineage>
        <taxon>Eukaryota</taxon>
        <taxon>Metazoa</taxon>
        <taxon>Spiralia</taxon>
        <taxon>Lophotrochozoa</taxon>
        <taxon>Annelida</taxon>
        <taxon>Polychaeta</taxon>
        <taxon>Sedentaria</taxon>
        <taxon>Canalipalpata</taxon>
        <taxon>Sabellida</taxon>
        <taxon>Siboglinidae</taxon>
        <taxon>Ridgeia</taxon>
    </lineage>
</organism>
<evidence type="ECO:0000313" key="1">
    <source>
        <dbReference type="EMBL" id="KAK2151250.1"/>
    </source>
</evidence>
<comment type="caution">
    <text evidence="1">The sequence shown here is derived from an EMBL/GenBank/DDBJ whole genome shotgun (WGS) entry which is preliminary data.</text>
</comment>
<dbReference type="AlphaFoldDB" id="A0AAD9JF50"/>
<accession>A0AAD9JF50</accession>
<sequence>MSTADHNCIDCVLAMRRPSLPLDNIPVRDFLQLQIEHFRDDIAYQCQQLLQRHPENTQEMVNDYDTVLQTVLEKHAPITKRVRRKVGHVRGTPTM</sequence>
<dbReference type="EMBL" id="JAODUO010002642">
    <property type="protein sequence ID" value="KAK2151250.1"/>
    <property type="molecule type" value="Genomic_DNA"/>
</dbReference>
<keyword evidence="2" id="KW-1185">Reference proteome</keyword>
<dbReference type="Proteomes" id="UP001209878">
    <property type="component" value="Unassembled WGS sequence"/>
</dbReference>
<gene>
    <name evidence="1" type="ORF">NP493_2644g00000</name>
</gene>